<dbReference type="PANTHER" id="PTHR42693">
    <property type="entry name" value="ARYLSULFATASE FAMILY MEMBER"/>
    <property type="match status" value="1"/>
</dbReference>
<evidence type="ECO:0000256" key="3">
    <source>
        <dbReference type="ARBA" id="ARBA00022801"/>
    </source>
</evidence>
<keyword evidence="8" id="KW-1185">Reference proteome</keyword>
<dbReference type="Gene3D" id="3.40.720.10">
    <property type="entry name" value="Alkaline Phosphatase, subunit A"/>
    <property type="match status" value="1"/>
</dbReference>
<evidence type="ECO:0000256" key="2">
    <source>
        <dbReference type="ARBA" id="ARBA00022723"/>
    </source>
</evidence>
<dbReference type="PROSITE" id="PS00523">
    <property type="entry name" value="SULFATASE_1"/>
    <property type="match status" value="1"/>
</dbReference>
<dbReference type="AlphaFoldDB" id="A0A1X7J423"/>
<comment type="similarity">
    <text evidence="1">Belongs to the sulfatase family.</text>
</comment>
<name>A0A1X7J423_9BACL</name>
<evidence type="ECO:0000259" key="6">
    <source>
        <dbReference type="Pfam" id="PF00884"/>
    </source>
</evidence>
<evidence type="ECO:0000256" key="5">
    <source>
        <dbReference type="SAM" id="MobiDB-lite"/>
    </source>
</evidence>
<dbReference type="PANTHER" id="PTHR42693:SF53">
    <property type="entry name" value="ENDO-4-O-SULFATASE"/>
    <property type="match status" value="1"/>
</dbReference>
<keyword evidence="2" id="KW-0479">Metal-binding</keyword>
<accession>A0A1X7J423</accession>
<dbReference type="Proteomes" id="UP000193834">
    <property type="component" value="Unassembled WGS sequence"/>
</dbReference>
<dbReference type="STRING" id="1852522.SAMN06295960_1157"/>
<keyword evidence="4" id="KW-0106">Calcium</keyword>
<dbReference type="EMBL" id="FXAZ01000001">
    <property type="protein sequence ID" value="SMG22073.1"/>
    <property type="molecule type" value="Genomic_DNA"/>
</dbReference>
<dbReference type="Pfam" id="PF00884">
    <property type="entry name" value="Sulfatase"/>
    <property type="match status" value="1"/>
</dbReference>
<evidence type="ECO:0000313" key="7">
    <source>
        <dbReference type="EMBL" id="SMG22073.1"/>
    </source>
</evidence>
<dbReference type="CDD" id="cd16149">
    <property type="entry name" value="sulfatase_like"/>
    <property type="match status" value="1"/>
</dbReference>
<dbReference type="InterPro" id="IPR050738">
    <property type="entry name" value="Sulfatase"/>
</dbReference>
<dbReference type="SUPFAM" id="SSF53649">
    <property type="entry name" value="Alkaline phosphatase-like"/>
    <property type="match status" value="1"/>
</dbReference>
<gene>
    <name evidence="7" type="ORF">SAMN06295960_1157</name>
</gene>
<dbReference type="OrthoDB" id="9762324at2"/>
<keyword evidence="3" id="KW-0378">Hydrolase</keyword>
<protein>
    <submittedName>
        <fullName evidence="7">Arylsulfatase A</fullName>
    </submittedName>
</protein>
<feature type="domain" description="Sulfatase N-terminal" evidence="6">
    <location>
        <begin position="9"/>
        <end position="335"/>
    </location>
</feature>
<dbReference type="RefSeq" id="WP_085493334.1">
    <property type="nucleotide sequence ID" value="NZ_FXAZ01000001.1"/>
</dbReference>
<dbReference type="InterPro" id="IPR024607">
    <property type="entry name" value="Sulfatase_CS"/>
</dbReference>
<organism evidence="7 8">
    <name type="scientific">Paenibacillus aquistagni</name>
    <dbReference type="NCBI Taxonomy" id="1852522"/>
    <lineage>
        <taxon>Bacteria</taxon>
        <taxon>Bacillati</taxon>
        <taxon>Bacillota</taxon>
        <taxon>Bacilli</taxon>
        <taxon>Bacillales</taxon>
        <taxon>Paenibacillaceae</taxon>
        <taxon>Paenibacillus</taxon>
    </lineage>
</organism>
<reference evidence="7 8" key="1">
    <citation type="submission" date="2017-04" db="EMBL/GenBank/DDBJ databases">
        <authorList>
            <person name="Afonso C.L."/>
            <person name="Miller P.J."/>
            <person name="Scott M.A."/>
            <person name="Spackman E."/>
            <person name="Goraichik I."/>
            <person name="Dimitrov K.M."/>
            <person name="Suarez D.L."/>
            <person name="Swayne D.E."/>
        </authorList>
    </citation>
    <scope>NUCLEOTIDE SEQUENCE [LARGE SCALE GENOMIC DNA]</scope>
    <source>
        <strain evidence="7 8">11</strain>
    </source>
</reference>
<evidence type="ECO:0000256" key="4">
    <source>
        <dbReference type="ARBA" id="ARBA00022837"/>
    </source>
</evidence>
<dbReference type="InterPro" id="IPR017850">
    <property type="entry name" value="Alkaline_phosphatase_core_sf"/>
</dbReference>
<proteinExistence type="inferred from homology"/>
<dbReference type="InterPro" id="IPR000917">
    <property type="entry name" value="Sulfatase_N"/>
</dbReference>
<dbReference type="GO" id="GO:0046872">
    <property type="term" value="F:metal ion binding"/>
    <property type="evidence" value="ECO:0007669"/>
    <property type="project" value="UniProtKB-KW"/>
</dbReference>
<feature type="region of interest" description="Disordered" evidence="5">
    <location>
        <begin position="443"/>
        <end position="464"/>
    </location>
</feature>
<feature type="compositionally biased region" description="Gly residues" evidence="5">
    <location>
        <begin position="448"/>
        <end position="457"/>
    </location>
</feature>
<dbReference type="GO" id="GO:0004065">
    <property type="term" value="F:arylsulfatase activity"/>
    <property type="evidence" value="ECO:0007669"/>
    <property type="project" value="TreeGrafter"/>
</dbReference>
<sequence length="464" mass="52202">MASKDHTKPNILFILSDDQGPWAMRCAGNSELITPNLDRLALTGIRFSNFFCASPVCSPARATLLTGRIPSQHGVHDWIADGDMGADNTIGWLKQEKIIEYLKGMTGYTDILAAHGWKCGLSGKWHLGDSRKPQKSFESWYVHQCGGAAYYGAPMIREGKVINEERYITDVITDEGLAYMNKMLENENPFYLGVHYTAPHAPWQNNNHPEHYLSMYENCPFESVPPLKNDDLRDQLKGYYASITAMDANIGRLVDWLEEKGLRENTLIIFTSDNGFCFGHHGVVGKGNATRPVNMYEESVKVPAIFSHPGRIPMNAVTDALVSAYDFMPTLLDYVQLPFPEGESLPGKSFKKLLLGDSMKERDHLVVYDEYGPVRMIREKEWKYVHRYPYGPHELYDILNDPGERVNLIDAEEQQDTVAAMKAKLEHWFVKYVDPHLDGTHEPVTGEGQIGLAGTAGKGQPAFK</sequence>
<evidence type="ECO:0000313" key="8">
    <source>
        <dbReference type="Proteomes" id="UP000193834"/>
    </source>
</evidence>
<evidence type="ECO:0000256" key="1">
    <source>
        <dbReference type="ARBA" id="ARBA00008779"/>
    </source>
</evidence>